<accession>A0A919CRI0</accession>
<reference evidence="2" key="2">
    <citation type="submission" date="2020-09" db="EMBL/GenBank/DDBJ databases">
        <authorList>
            <person name="Sun Q."/>
            <person name="Kim S."/>
        </authorList>
    </citation>
    <scope>NUCLEOTIDE SEQUENCE</scope>
    <source>
        <strain evidence="2">KCTC 42651</strain>
    </source>
</reference>
<sequence length="131" mass="14059">MQTQSRFFDDLARVANGALSAAAGVRAEIEQLVRQQFDRFLADRNLVTREEFEAVEAMAAKARGEQEKLAARVAELEAALAAKTPATKTPARKPAAAAAKPAATRRRAATAARRPAPRRKSSDETPSGADE</sequence>
<keyword evidence="3" id="KW-1185">Reference proteome</keyword>
<evidence type="ECO:0008006" key="4">
    <source>
        <dbReference type="Google" id="ProtNLM"/>
    </source>
</evidence>
<dbReference type="InterPro" id="IPR007475">
    <property type="entry name" value="UbiK"/>
</dbReference>
<evidence type="ECO:0000313" key="2">
    <source>
        <dbReference type="EMBL" id="GHD53956.1"/>
    </source>
</evidence>
<evidence type="ECO:0000256" key="1">
    <source>
        <dbReference type="SAM" id="MobiDB-lite"/>
    </source>
</evidence>
<dbReference type="EMBL" id="BMZS01000007">
    <property type="protein sequence ID" value="GHD53956.1"/>
    <property type="molecule type" value="Genomic_DNA"/>
</dbReference>
<dbReference type="AlphaFoldDB" id="A0A919CRI0"/>
<organism evidence="2 3">
    <name type="scientific">Thalassobaculum fulvum</name>
    <dbReference type="NCBI Taxonomy" id="1633335"/>
    <lineage>
        <taxon>Bacteria</taxon>
        <taxon>Pseudomonadati</taxon>
        <taxon>Pseudomonadota</taxon>
        <taxon>Alphaproteobacteria</taxon>
        <taxon>Rhodospirillales</taxon>
        <taxon>Thalassobaculaceae</taxon>
        <taxon>Thalassobaculum</taxon>
    </lineage>
</organism>
<dbReference type="RefSeq" id="WP_189991179.1">
    <property type="nucleotide sequence ID" value="NZ_BMZS01000007.1"/>
</dbReference>
<dbReference type="Pfam" id="PF04380">
    <property type="entry name" value="BMFP"/>
    <property type="match status" value="1"/>
</dbReference>
<gene>
    <name evidence="2" type="ORF">GCM10017083_30930</name>
</gene>
<reference evidence="2" key="1">
    <citation type="journal article" date="2014" name="Int. J. Syst. Evol. Microbiol.">
        <title>Complete genome sequence of Corynebacterium casei LMG S-19264T (=DSM 44701T), isolated from a smear-ripened cheese.</title>
        <authorList>
            <consortium name="US DOE Joint Genome Institute (JGI-PGF)"/>
            <person name="Walter F."/>
            <person name="Albersmeier A."/>
            <person name="Kalinowski J."/>
            <person name="Ruckert C."/>
        </authorList>
    </citation>
    <scope>NUCLEOTIDE SEQUENCE</scope>
    <source>
        <strain evidence="2">KCTC 42651</strain>
    </source>
</reference>
<name>A0A919CRI0_9PROT</name>
<proteinExistence type="predicted"/>
<feature type="compositionally biased region" description="Low complexity" evidence="1">
    <location>
        <begin position="82"/>
        <end position="102"/>
    </location>
</feature>
<feature type="region of interest" description="Disordered" evidence="1">
    <location>
        <begin position="82"/>
        <end position="131"/>
    </location>
</feature>
<protein>
    <recommendedName>
        <fullName evidence="4">BMFP domain-containing protein YqiC</fullName>
    </recommendedName>
</protein>
<dbReference type="Proteomes" id="UP000630353">
    <property type="component" value="Unassembled WGS sequence"/>
</dbReference>
<comment type="caution">
    <text evidence="2">The sequence shown here is derived from an EMBL/GenBank/DDBJ whole genome shotgun (WGS) entry which is preliminary data.</text>
</comment>
<evidence type="ECO:0000313" key="3">
    <source>
        <dbReference type="Proteomes" id="UP000630353"/>
    </source>
</evidence>